<gene>
    <name evidence="11" type="ORF">VTJ83DRAFT_5419</name>
</gene>
<keyword evidence="5" id="KW-0418">Kinase</keyword>
<dbReference type="InterPro" id="IPR050660">
    <property type="entry name" value="NEK_Ser/Thr_kinase"/>
</dbReference>
<dbReference type="RefSeq" id="XP_070864794.1">
    <property type="nucleotide sequence ID" value="XM_071012017.1"/>
</dbReference>
<name>A0ABR4D708_9PEZI</name>
<evidence type="ECO:0000313" key="11">
    <source>
        <dbReference type="EMBL" id="KAL2266067.1"/>
    </source>
</evidence>
<evidence type="ECO:0000256" key="2">
    <source>
        <dbReference type="ARBA" id="ARBA00022527"/>
    </source>
</evidence>
<evidence type="ECO:0000256" key="3">
    <source>
        <dbReference type="ARBA" id="ARBA00022679"/>
    </source>
</evidence>
<feature type="region of interest" description="Disordered" evidence="9">
    <location>
        <begin position="186"/>
        <end position="210"/>
    </location>
</feature>
<dbReference type="PROSITE" id="PS50011">
    <property type="entry name" value="PROTEIN_KINASE_DOM"/>
    <property type="match status" value="1"/>
</dbReference>
<comment type="catalytic activity">
    <reaction evidence="8">
        <text>L-seryl-[protein] + ATP = O-phospho-L-seryl-[protein] + ADP + H(+)</text>
        <dbReference type="Rhea" id="RHEA:17989"/>
        <dbReference type="Rhea" id="RHEA-COMP:9863"/>
        <dbReference type="Rhea" id="RHEA-COMP:11604"/>
        <dbReference type="ChEBI" id="CHEBI:15378"/>
        <dbReference type="ChEBI" id="CHEBI:29999"/>
        <dbReference type="ChEBI" id="CHEBI:30616"/>
        <dbReference type="ChEBI" id="CHEBI:83421"/>
        <dbReference type="ChEBI" id="CHEBI:456216"/>
        <dbReference type="EC" id="2.7.11.1"/>
    </reaction>
</comment>
<feature type="domain" description="Protein kinase" evidence="10">
    <location>
        <begin position="110"/>
        <end position="539"/>
    </location>
</feature>
<organism evidence="11 12">
    <name type="scientific">Remersonia thermophila</name>
    <dbReference type="NCBI Taxonomy" id="72144"/>
    <lineage>
        <taxon>Eukaryota</taxon>
        <taxon>Fungi</taxon>
        <taxon>Dikarya</taxon>
        <taxon>Ascomycota</taxon>
        <taxon>Pezizomycotina</taxon>
        <taxon>Sordariomycetes</taxon>
        <taxon>Sordariomycetidae</taxon>
        <taxon>Sordariales</taxon>
        <taxon>Sordariales incertae sedis</taxon>
        <taxon>Remersonia</taxon>
    </lineage>
</organism>
<keyword evidence="6" id="KW-0067">ATP-binding</keyword>
<reference evidence="11 12" key="1">
    <citation type="journal article" date="2024" name="Commun. Biol.">
        <title>Comparative genomic analysis of thermophilic fungi reveals convergent evolutionary adaptations and gene losses.</title>
        <authorList>
            <person name="Steindorff A.S."/>
            <person name="Aguilar-Pontes M.V."/>
            <person name="Robinson A.J."/>
            <person name="Andreopoulos B."/>
            <person name="LaButti K."/>
            <person name="Kuo A."/>
            <person name="Mondo S."/>
            <person name="Riley R."/>
            <person name="Otillar R."/>
            <person name="Haridas S."/>
            <person name="Lipzen A."/>
            <person name="Grimwood J."/>
            <person name="Schmutz J."/>
            <person name="Clum A."/>
            <person name="Reid I.D."/>
            <person name="Moisan M.C."/>
            <person name="Butler G."/>
            <person name="Nguyen T.T.M."/>
            <person name="Dewar K."/>
            <person name="Conant G."/>
            <person name="Drula E."/>
            <person name="Henrissat B."/>
            <person name="Hansel C."/>
            <person name="Singer S."/>
            <person name="Hutchinson M.I."/>
            <person name="de Vries R.P."/>
            <person name="Natvig D.O."/>
            <person name="Powell A.J."/>
            <person name="Tsang A."/>
            <person name="Grigoriev I.V."/>
        </authorList>
    </citation>
    <scope>NUCLEOTIDE SEQUENCE [LARGE SCALE GENOMIC DNA]</scope>
    <source>
        <strain evidence="11 12">ATCC 22073</strain>
    </source>
</reference>
<dbReference type="InterPro" id="IPR011009">
    <property type="entry name" value="Kinase-like_dom_sf"/>
</dbReference>
<dbReference type="Gene3D" id="1.10.510.10">
    <property type="entry name" value="Transferase(Phosphotransferase) domain 1"/>
    <property type="match status" value="1"/>
</dbReference>
<dbReference type="PANTHER" id="PTHR43671:SF98">
    <property type="entry name" value="SERINE_THREONINE-PROTEIN KINASE NEK11"/>
    <property type="match status" value="1"/>
</dbReference>
<comment type="catalytic activity">
    <reaction evidence="7">
        <text>L-threonyl-[protein] + ATP = O-phospho-L-threonyl-[protein] + ADP + H(+)</text>
        <dbReference type="Rhea" id="RHEA:46608"/>
        <dbReference type="Rhea" id="RHEA-COMP:11060"/>
        <dbReference type="Rhea" id="RHEA-COMP:11605"/>
        <dbReference type="ChEBI" id="CHEBI:15378"/>
        <dbReference type="ChEBI" id="CHEBI:30013"/>
        <dbReference type="ChEBI" id="CHEBI:30616"/>
        <dbReference type="ChEBI" id="CHEBI:61977"/>
        <dbReference type="ChEBI" id="CHEBI:456216"/>
        <dbReference type="EC" id="2.7.11.1"/>
    </reaction>
</comment>
<evidence type="ECO:0000259" key="10">
    <source>
        <dbReference type="PROSITE" id="PS50011"/>
    </source>
</evidence>
<dbReference type="InterPro" id="IPR000719">
    <property type="entry name" value="Prot_kinase_dom"/>
</dbReference>
<feature type="compositionally biased region" description="Basic and acidic residues" evidence="9">
    <location>
        <begin position="46"/>
        <end position="60"/>
    </location>
</feature>
<dbReference type="SUPFAM" id="SSF56112">
    <property type="entry name" value="Protein kinase-like (PK-like)"/>
    <property type="match status" value="1"/>
</dbReference>
<feature type="region of interest" description="Disordered" evidence="9">
    <location>
        <begin position="1"/>
        <end position="62"/>
    </location>
</feature>
<keyword evidence="3" id="KW-0808">Transferase</keyword>
<dbReference type="GeneID" id="98126661"/>
<keyword evidence="2" id="KW-0723">Serine/threonine-protein kinase</keyword>
<dbReference type="EMBL" id="JAZGUE010000005">
    <property type="protein sequence ID" value="KAL2266067.1"/>
    <property type="molecule type" value="Genomic_DNA"/>
</dbReference>
<evidence type="ECO:0000313" key="12">
    <source>
        <dbReference type="Proteomes" id="UP001600064"/>
    </source>
</evidence>
<sequence>MRPTSLVPLPPRQRDHGSRSSLPLCRLPDEEGRQALQQRAANPLIPDKDVTPHSSRDGRPSLKTHVAPIRLVLSHACCFGSISPSHQARTVRRSATMMAERILLLPKSTYTFYKPLGDGLYLVRRAGDGELLLARPLDVDGEDAEASRLRELVRHGGALAAANLLNHPNLVSIYDEMVQVPAAAAALPPSGPSREDDNNDSDSSGESRHGNTAIQAVATSIQPPASALPVRFLLWDYADLGTLQGVLDDYYPPRKPGRPAGDKIPESFIWHVALSLLSALQYLHHGRRDVRRARPQTPDEAAWDRAELAVALGPDAAASGALLRRFVRVRHEDAAAAAAAGGEERDWWPVLHRDVTAQNVFLQRPRGTETYGAVKLGGLGRCFVASAAVGGFKKTPIVAPDPEGREEDVSAAVLRERLARWKRDGLATDRAERPYTQGSDLFAVGKLVYHMMFGAELPPAEECPGCGCVHVRTDKTNRNLAPCPHGCVGDVDVQDIQKATGYSVPLRLLAQMLLRRNRDDGVHAAQVLDAAWPGYLSWVSRTADGRLYRDEYDDMWLRQQNKTRLDKQMQEEDPREPTQLDVTPSAVF</sequence>
<dbReference type="PANTHER" id="PTHR43671">
    <property type="entry name" value="SERINE/THREONINE-PROTEIN KINASE NEK"/>
    <property type="match status" value="1"/>
</dbReference>
<feature type="region of interest" description="Disordered" evidence="9">
    <location>
        <begin position="563"/>
        <end position="588"/>
    </location>
</feature>
<evidence type="ECO:0000256" key="9">
    <source>
        <dbReference type="SAM" id="MobiDB-lite"/>
    </source>
</evidence>
<comment type="caution">
    <text evidence="11">The sequence shown here is derived from an EMBL/GenBank/DDBJ whole genome shotgun (WGS) entry which is preliminary data.</text>
</comment>
<evidence type="ECO:0000256" key="6">
    <source>
        <dbReference type="ARBA" id="ARBA00022840"/>
    </source>
</evidence>
<evidence type="ECO:0000256" key="7">
    <source>
        <dbReference type="ARBA" id="ARBA00047899"/>
    </source>
</evidence>
<keyword evidence="12" id="KW-1185">Reference proteome</keyword>
<dbReference type="Proteomes" id="UP001600064">
    <property type="component" value="Unassembled WGS sequence"/>
</dbReference>
<dbReference type="EC" id="2.7.11.1" evidence="1"/>
<protein>
    <recommendedName>
        <fullName evidence="1">non-specific serine/threonine protein kinase</fullName>
        <ecNumber evidence="1">2.7.11.1</ecNumber>
    </recommendedName>
</protein>
<evidence type="ECO:0000256" key="5">
    <source>
        <dbReference type="ARBA" id="ARBA00022777"/>
    </source>
</evidence>
<evidence type="ECO:0000256" key="8">
    <source>
        <dbReference type="ARBA" id="ARBA00048679"/>
    </source>
</evidence>
<evidence type="ECO:0000256" key="4">
    <source>
        <dbReference type="ARBA" id="ARBA00022741"/>
    </source>
</evidence>
<feature type="compositionally biased region" description="Basic and acidic residues" evidence="9">
    <location>
        <begin position="563"/>
        <end position="578"/>
    </location>
</feature>
<keyword evidence="4" id="KW-0547">Nucleotide-binding</keyword>
<proteinExistence type="predicted"/>
<accession>A0ABR4D708</accession>
<evidence type="ECO:0000256" key="1">
    <source>
        <dbReference type="ARBA" id="ARBA00012513"/>
    </source>
</evidence>